<organism evidence="2 3">
    <name type="scientific">Paramagnetospirillum caucaseum</name>
    <dbReference type="NCBI Taxonomy" id="1244869"/>
    <lineage>
        <taxon>Bacteria</taxon>
        <taxon>Pseudomonadati</taxon>
        <taxon>Pseudomonadota</taxon>
        <taxon>Alphaproteobacteria</taxon>
        <taxon>Rhodospirillales</taxon>
        <taxon>Magnetospirillaceae</taxon>
        <taxon>Paramagnetospirillum</taxon>
    </lineage>
</organism>
<dbReference type="Proteomes" id="UP000011744">
    <property type="component" value="Unassembled WGS sequence"/>
</dbReference>
<dbReference type="eggNOG" id="COG0582">
    <property type="taxonomic scope" value="Bacteria"/>
</dbReference>
<evidence type="ECO:0000256" key="1">
    <source>
        <dbReference type="SAM" id="MobiDB-lite"/>
    </source>
</evidence>
<gene>
    <name evidence="2" type="ORF">H261_17518</name>
</gene>
<feature type="region of interest" description="Disordered" evidence="1">
    <location>
        <begin position="81"/>
        <end position="122"/>
    </location>
</feature>
<accession>M2Y6E6</accession>
<name>M2Y6E6_9PROT</name>
<keyword evidence="3" id="KW-1185">Reference proteome</keyword>
<sequence>MITLFCERRLASVLPSDVTLALRGYLVGLLARREYPPYRGTQIDFEVVAAALSIEPIQLRSAKAQLEPIFDAVSRSVAEAELRPHAAVQSKGGKSTSPRGPRKSVGKPPKTIVEFPEPLQGT</sequence>
<evidence type="ECO:0000313" key="3">
    <source>
        <dbReference type="Proteomes" id="UP000011744"/>
    </source>
</evidence>
<dbReference type="AlphaFoldDB" id="M2Y6E6"/>
<comment type="caution">
    <text evidence="2">The sequence shown here is derived from an EMBL/GenBank/DDBJ whole genome shotgun (WGS) entry which is preliminary data.</text>
</comment>
<reference evidence="2 3" key="1">
    <citation type="journal article" date="2014" name="Genome Announc.">
        <title>Draft Genome Sequence of Magnetospirillum sp. Strain SO-1, a Freshwater Magnetotactic Bacterium Isolated from the Ol'khovka River, Russia.</title>
        <authorList>
            <person name="Grouzdev D.S."/>
            <person name="Dziuba M.V."/>
            <person name="Sukhacheva M.S."/>
            <person name="Mardanov A.V."/>
            <person name="Beletskiy A.V."/>
            <person name="Kuznetsov B.B."/>
            <person name="Skryabin K.G."/>
        </authorList>
    </citation>
    <scope>NUCLEOTIDE SEQUENCE [LARGE SCALE GENOMIC DNA]</scope>
    <source>
        <strain evidence="2 3">SO-1</strain>
    </source>
</reference>
<evidence type="ECO:0000313" key="2">
    <source>
        <dbReference type="EMBL" id="EME68621.1"/>
    </source>
</evidence>
<proteinExistence type="predicted"/>
<dbReference type="EMBL" id="AONQ01000058">
    <property type="protein sequence ID" value="EME68621.1"/>
    <property type="molecule type" value="Genomic_DNA"/>
</dbReference>
<protein>
    <submittedName>
        <fullName evidence="2">Uncharacterized protein</fullName>
    </submittedName>
</protein>